<feature type="region of interest" description="Disordered" evidence="1">
    <location>
        <begin position="105"/>
        <end position="170"/>
    </location>
</feature>
<name>A0A9P4N6D6_9PLEO</name>
<keyword evidence="2" id="KW-0812">Transmembrane</keyword>
<feature type="compositionally biased region" description="Polar residues" evidence="1">
    <location>
        <begin position="239"/>
        <end position="249"/>
    </location>
</feature>
<evidence type="ECO:0000256" key="2">
    <source>
        <dbReference type="SAM" id="Phobius"/>
    </source>
</evidence>
<organism evidence="3 4">
    <name type="scientific">Lojkania enalia</name>
    <dbReference type="NCBI Taxonomy" id="147567"/>
    <lineage>
        <taxon>Eukaryota</taxon>
        <taxon>Fungi</taxon>
        <taxon>Dikarya</taxon>
        <taxon>Ascomycota</taxon>
        <taxon>Pezizomycotina</taxon>
        <taxon>Dothideomycetes</taxon>
        <taxon>Pleosporomycetidae</taxon>
        <taxon>Pleosporales</taxon>
        <taxon>Pleosporales incertae sedis</taxon>
        <taxon>Lojkania</taxon>
    </lineage>
</organism>
<keyword evidence="4" id="KW-1185">Reference proteome</keyword>
<feature type="compositionally biased region" description="Polar residues" evidence="1">
    <location>
        <begin position="141"/>
        <end position="158"/>
    </location>
</feature>
<dbReference type="Proteomes" id="UP000800093">
    <property type="component" value="Unassembled WGS sequence"/>
</dbReference>
<reference evidence="4" key="1">
    <citation type="journal article" date="2020" name="Stud. Mycol.">
        <title>101 Dothideomycetes genomes: A test case for predicting lifestyles and emergence of pathogens.</title>
        <authorList>
            <person name="Haridas S."/>
            <person name="Albert R."/>
            <person name="Binder M."/>
            <person name="Bloem J."/>
            <person name="LaButti K."/>
            <person name="Salamov A."/>
            <person name="Andreopoulos B."/>
            <person name="Baker S."/>
            <person name="Barry K."/>
            <person name="Bills G."/>
            <person name="Bluhm B."/>
            <person name="Cannon C."/>
            <person name="Castanera R."/>
            <person name="Culley D."/>
            <person name="Daum C."/>
            <person name="Ezra D."/>
            <person name="Gonzalez J."/>
            <person name="Henrissat B."/>
            <person name="Kuo A."/>
            <person name="Liang C."/>
            <person name="Lipzen A."/>
            <person name="Lutzoni F."/>
            <person name="Magnuson J."/>
            <person name="Mondo S."/>
            <person name="Nolan M."/>
            <person name="Ohm R."/>
            <person name="Pangilinan J."/>
            <person name="Park H.-J."/>
            <person name="Ramirez L."/>
            <person name="Alfaro M."/>
            <person name="Sun H."/>
            <person name="Tritt A."/>
            <person name="Yoshinaga Y."/>
            <person name="Zwiers L.-H."/>
            <person name="Turgeon B."/>
            <person name="Goodwin S."/>
            <person name="Spatafora J."/>
            <person name="Crous P."/>
            <person name="Grigoriev I."/>
        </authorList>
    </citation>
    <scope>NUCLEOTIDE SEQUENCE [LARGE SCALE GENOMIC DNA]</scope>
    <source>
        <strain evidence="4">CBS 304.66</strain>
    </source>
</reference>
<evidence type="ECO:0000256" key="1">
    <source>
        <dbReference type="SAM" id="MobiDB-lite"/>
    </source>
</evidence>
<feature type="transmembrane region" description="Helical" evidence="2">
    <location>
        <begin position="40"/>
        <end position="62"/>
    </location>
</feature>
<dbReference type="OrthoDB" id="3943559at2759"/>
<feature type="compositionally biased region" description="Polar residues" evidence="1">
    <location>
        <begin position="220"/>
        <end position="232"/>
    </location>
</feature>
<protein>
    <submittedName>
        <fullName evidence="3">Uncharacterized protein</fullName>
    </submittedName>
</protein>
<dbReference type="EMBL" id="ML986592">
    <property type="protein sequence ID" value="KAF2267343.1"/>
    <property type="molecule type" value="Genomic_DNA"/>
</dbReference>
<evidence type="ECO:0000313" key="4">
    <source>
        <dbReference type="Proteomes" id="UP000800093"/>
    </source>
</evidence>
<evidence type="ECO:0000313" key="3">
    <source>
        <dbReference type="EMBL" id="KAF2267343.1"/>
    </source>
</evidence>
<keyword evidence="2" id="KW-1133">Transmembrane helix</keyword>
<gene>
    <name evidence="3" type="ORF">CC78DRAFT_577301</name>
</gene>
<dbReference type="AlphaFoldDB" id="A0A9P4N6D6"/>
<sequence>MSTSITIPSTASAITASRSSSAMLSSPPTDKEAELSTGAIAGIVVAGTFVICLVATIVILLLRRARRHRRWREEKEQNLAAGYNTLDSNTELGSQRKAINLLPPTQKHLAAGTNPQTRANLGGELGRQLSPRFDRIPVRQLDSNEQPRLTPRLPSQDQEANELEGSHTRKPTLSMIYEINTSTGVSRRESMKSHNRRDTITVHGTEFAMFRPRDSVAVANQSSEPQLLSPTPSIAGPSENATITSENIH</sequence>
<accession>A0A9P4N6D6</accession>
<proteinExistence type="predicted"/>
<keyword evidence="2" id="KW-0472">Membrane</keyword>
<comment type="caution">
    <text evidence="3">The sequence shown here is derived from an EMBL/GenBank/DDBJ whole genome shotgun (WGS) entry which is preliminary data.</text>
</comment>
<feature type="region of interest" description="Disordered" evidence="1">
    <location>
        <begin position="220"/>
        <end position="249"/>
    </location>
</feature>